<evidence type="ECO:0000313" key="1">
    <source>
        <dbReference type="EMBL" id="MBU5482993.1"/>
    </source>
</evidence>
<dbReference type="RefSeq" id="WP_216437401.1">
    <property type="nucleotide sequence ID" value="NZ_JAHLQF010000001.1"/>
</dbReference>
<keyword evidence="2" id="KW-1185">Reference proteome</keyword>
<reference evidence="1 2" key="1">
    <citation type="submission" date="2021-06" db="EMBL/GenBank/DDBJ databases">
        <authorList>
            <person name="Sun Q."/>
            <person name="Li D."/>
        </authorList>
    </citation>
    <scope>NUCLEOTIDE SEQUENCE [LARGE SCALE GENOMIC DNA]</scope>
    <source>
        <strain evidence="1 2">MSJ-11</strain>
    </source>
</reference>
<dbReference type="EMBL" id="JAHLQF010000001">
    <property type="protein sequence ID" value="MBU5482993.1"/>
    <property type="molecule type" value="Genomic_DNA"/>
</dbReference>
<gene>
    <name evidence="1" type="ORF">KQI86_01560</name>
</gene>
<comment type="caution">
    <text evidence="1">The sequence shown here is derived from an EMBL/GenBank/DDBJ whole genome shotgun (WGS) entry which is preliminary data.</text>
</comment>
<name>A0ABS6ECS1_9CLOT</name>
<evidence type="ECO:0000313" key="2">
    <source>
        <dbReference type="Proteomes" id="UP000726170"/>
    </source>
</evidence>
<proteinExistence type="predicted"/>
<organism evidence="1 2">
    <name type="scientific">Clostridium mobile</name>
    <dbReference type="NCBI Taxonomy" id="2841512"/>
    <lineage>
        <taxon>Bacteria</taxon>
        <taxon>Bacillati</taxon>
        <taxon>Bacillota</taxon>
        <taxon>Clostridia</taxon>
        <taxon>Eubacteriales</taxon>
        <taxon>Clostridiaceae</taxon>
        <taxon>Clostridium</taxon>
    </lineage>
</organism>
<protein>
    <submittedName>
        <fullName evidence="1">Uncharacterized protein</fullName>
    </submittedName>
</protein>
<accession>A0ABS6ECS1</accession>
<dbReference type="Proteomes" id="UP000726170">
    <property type="component" value="Unassembled WGS sequence"/>
</dbReference>
<sequence>MGKKKGKHEASVEFAKELLEEGTGMEEIVERTGLNHSQIKKVMLKMEKGVINNLE</sequence>